<dbReference type="InterPro" id="IPR003651">
    <property type="entry name" value="Endonuclease3_FeS-loop_motif"/>
</dbReference>
<dbReference type="AlphaFoldDB" id="A0A2T5GP45"/>
<dbReference type="EMBL" id="QAOG01000002">
    <property type="protein sequence ID" value="PTQ61096.1"/>
    <property type="molecule type" value="Genomic_DNA"/>
</dbReference>
<keyword evidence="4" id="KW-0479">Metal-binding</keyword>
<comment type="similarity">
    <text evidence="3">Belongs to the Nth/MutY family.</text>
</comment>
<reference evidence="12 13" key="1">
    <citation type="submission" date="2018-04" db="EMBL/GenBank/DDBJ databases">
        <title>Genomic Encyclopedia of Type Strains, Phase III (KMG-III): the genomes of soil and plant-associated and newly described type strains.</title>
        <authorList>
            <person name="Whitman W."/>
        </authorList>
    </citation>
    <scope>NUCLEOTIDE SEQUENCE [LARGE SCALE GENOMIC DNA]</scope>
    <source>
        <strain evidence="12 13">MA101b</strain>
    </source>
</reference>
<dbReference type="SUPFAM" id="SSF48150">
    <property type="entry name" value="DNA-glycosylase"/>
    <property type="match status" value="1"/>
</dbReference>
<evidence type="ECO:0000256" key="4">
    <source>
        <dbReference type="ARBA" id="ARBA00022723"/>
    </source>
</evidence>
<evidence type="ECO:0000256" key="3">
    <source>
        <dbReference type="ARBA" id="ARBA00008343"/>
    </source>
</evidence>
<organism evidence="12 13">
    <name type="scientific">Sphingomonas aurantiaca</name>
    <dbReference type="NCBI Taxonomy" id="185949"/>
    <lineage>
        <taxon>Bacteria</taxon>
        <taxon>Pseudomonadati</taxon>
        <taxon>Pseudomonadota</taxon>
        <taxon>Alphaproteobacteria</taxon>
        <taxon>Sphingomonadales</taxon>
        <taxon>Sphingomonadaceae</taxon>
        <taxon>Sphingomonas</taxon>
    </lineage>
</organism>
<evidence type="ECO:0000313" key="12">
    <source>
        <dbReference type="EMBL" id="PTQ61096.1"/>
    </source>
</evidence>
<evidence type="ECO:0000259" key="11">
    <source>
        <dbReference type="SMART" id="SM00478"/>
    </source>
</evidence>
<evidence type="ECO:0000256" key="8">
    <source>
        <dbReference type="ARBA" id="ARBA00023014"/>
    </source>
</evidence>
<keyword evidence="9" id="KW-0234">DNA repair</keyword>
<dbReference type="PANTHER" id="PTHR42944:SF1">
    <property type="entry name" value="ADENINE DNA GLYCOSYLASE"/>
    <property type="match status" value="1"/>
</dbReference>
<dbReference type="Proteomes" id="UP000244189">
    <property type="component" value="Unassembled WGS sequence"/>
</dbReference>
<dbReference type="InterPro" id="IPR011257">
    <property type="entry name" value="DNA_glycosylase"/>
</dbReference>
<dbReference type="GO" id="GO:0034039">
    <property type="term" value="F:8-oxo-7,8-dihydroguanine DNA N-glycosylase activity"/>
    <property type="evidence" value="ECO:0007669"/>
    <property type="project" value="TreeGrafter"/>
</dbReference>
<evidence type="ECO:0000256" key="1">
    <source>
        <dbReference type="ARBA" id="ARBA00001966"/>
    </source>
</evidence>
<dbReference type="GO" id="GO:0051539">
    <property type="term" value="F:4 iron, 4 sulfur cluster binding"/>
    <property type="evidence" value="ECO:0007669"/>
    <property type="project" value="InterPro"/>
</dbReference>
<dbReference type="CDD" id="cd00056">
    <property type="entry name" value="ENDO3c"/>
    <property type="match status" value="1"/>
</dbReference>
<dbReference type="Gene3D" id="1.10.1670.10">
    <property type="entry name" value="Helix-hairpin-Helix base-excision DNA repair enzymes (C-terminal)"/>
    <property type="match status" value="1"/>
</dbReference>
<dbReference type="GO" id="GO:0006284">
    <property type="term" value="P:base-excision repair"/>
    <property type="evidence" value="ECO:0007669"/>
    <property type="project" value="InterPro"/>
</dbReference>
<dbReference type="PANTHER" id="PTHR42944">
    <property type="entry name" value="ADENINE DNA GLYCOSYLASE"/>
    <property type="match status" value="1"/>
</dbReference>
<dbReference type="GO" id="GO:0046872">
    <property type="term" value="F:metal ion binding"/>
    <property type="evidence" value="ECO:0007669"/>
    <property type="project" value="UniProtKB-KW"/>
</dbReference>
<gene>
    <name evidence="12" type="ORF">C8J26_1417</name>
</gene>
<evidence type="ECO:0000256" key="10">
    <source>
        <dbReference type="ARBA" id="ARBA00023295"/>
    </source>
</evidence>
<keyword evidence="7" id="KW-0408">Iron</keyword>
<sequence length="234" mass="26894">MHCFRHRNLMTFADPLLPAEKRQLTRLAGDLVRWAGTDGRHFPWRLPAATTYEKIAVEVLLQRTTANAVGRFYAEFFARFPSWEALADARPEELETFLKPLGLWRRRAVSLLGLARYAAKTNGLFPTDPRLHRDIPAVGQYVSNAILSFQHQQRTPLLDVNMARVIERFLRPRRLADIRYDPWLQAASHWFVRRGDVQSANWAVLDFAAIICKARTPLCTSCPVNTRCAYFASL</sequence>
<evidence type="ECO:0000256" key="9">
    <source>
        <dbReference type="ARBA" id="ARBA00023204"/>
    </source>
</evidence>
<accession>A0A2T5GP45</accession>
<dbReference type="GO" id="GO:0035485">
    <property type="term" value="F:adenine/guanine mispair binding"/>
    <property type="evidence" value="ECO:0007669"/>
    <property type="project" value="TreeGrafter"/>
</dbReference>
<evidence type="ECO:0000256" key="6">
    <source>
        <dbReference type="ARBA" id="ARBA00022801"/>
    </source>
</evidence>
<evidence type="ECO:0000313" key="13">
    <source>
        <dbReference type="Proteomes" id="UP000244189"/>
    </source>
</evidence>
<name>A0A2T5GP45_9SPHN</name>
<dbReference type="InterPro" id="IPR023170">
    <property type="entry name" value="HhH_base_excis_C"/>
</dbReference>
<keyword evidence="8" id="KW-0411">Iron-sulfur</keyword>
<evidence type="ECO:0000256" key="5">
    <source>
        <dbReference type="ARBA" id="ARBA00022763"/>
    </source>
</evidence>
<evidence type="ECO:0000256" key="2">
    <source>
        <dbReference type="ARBA" id="ARBA00002933"/>
    </source>
</evidence>
<dbReference type="Gene3D" id="1.10.340.30">
    <property type="entry name" value="Hypothetical protein, domain 2"/>
    <property type="match status" value="1"/>
</dbReference>
<feature type="domain" description="HhH-GPD" evidence="11">
    <location>
        <begin position="60"/>
        <end position="197"/>
    </location>
</feature>
<dbReference type="GO" id="GO:0000701">
    <property type="term" value="F:purine-specific mismatch base pair DNA N-glycosylase activity"/>
    <property type="evidence" value="ECO:0007669"/>
    <property type="project" value="TreeGrafter"/>
</dbReference>
<dbReference type="Pfam" id="PF00730">
    <property type="entry name" value="HhH-GPD"/>
    <property type="match status" value="1"/>
</dbReference>
<dbReference type="GO" id="GO:0032357">
    <property type="term" value="F:oxidized purine DNA binding"/>
    <property type="evidence" value="ECO:0007669"/>
    <property type="project" value="TreeGrafter"/>
</dbReference>
<keyword evidence="6" id="KW-0378">Hydrolase</keyword>
<dbReference type="GO" id="GO:0006298">
    <property type="term" value="P:mismatch repair"/>
    <property type="evidence" value="ECO:0007669"/>
    <property type="project" value="TreeGrafter"/>
</dbReference>
<keyword evidence="10" id="KW-0326">Glycosidase</keyword>
<comment type="function">
    <text evidence="2">Adenine glycosylase active on G-A mispairs. MutY also corrects error-prone DNA synthesis past GO lesions which are due to the oxidatively damaged form of guanine: 7,8-dihydro-8-oxoguanine (8-oxo-dGTP).</text>
</comment>
<protein>
    <submittedName>
        <fullName evidence="12">A/G-specific DNA-adenine glycosylase</fullName>
    </submittedName>
</protein>
<comment type="caution">
    <text evidence="12">The sequence shown here is derived from an EMBL/GenBank/DDBJ whole genome shotgun (WGS) entry which is preliminary data.</text>
</comment>
<evidence type="ECO:0000256" key="7">
    <source>
        <dbReference type="ARBA" id="ARBA00023004"/>
    </source>
</evidence>
<dbReference type="SMART" id="SM00478">
    <property type="entry name" value="ENDO3c"/>
    <property type="match status" value="1"/>
</dbReference>
<comment type="cofactor">
    <cofactor evidence="1">
        <name>[4Fe-4S] cluster</name>
        <dbReference type="ChEBI" id="CHEBI:49883"/>
    </cofactor>
</comment>
<keyword evidence="5" id="KW-0227">DNA damage</keyword>
<keyword evidence="13" id="KW-1185">Reference proteome</keyword>
<proteinExistence type="inferred from homology"/>
<dbReference type="InterPro" id="IPR003265">
    <property type="entry name" value="HhH-GPD_domain"/>
</dbReference>
<dbReference type="SMART" id="SM00525">
    <property type="entry name" value="FES"/>
    <property type="match status" value="1"/>
</dbReference>
<dbReference type="InterPro" id="IPR044298">
    <property type="entry name" value="MIG/MutY"/>
</dbReference>